<sequence length="198" mass="21860">MSDDHGMTAMPHEPLTQEDVLLEGFLALQTPEGFRAELLEGEIVVTPPPDGDHELYISRVVNQVIRHTQIVMDVSGNKGLTLNGVAGAPRDRVIPDVTFAPLERDLFRGADSWMPCDGVAMVLEVTSTRARGDRDVKRRCYARGGIPLYLLVDRGDSTVTLFAEPESRDYQAHRKVSFGKPLSLPAPFGLDLETTDFL</sequence>
<evidence type="ECO:0000313" key="3">
    <source>
        <dbReference type="Proteomes" id="UP000217676"/>
    </source>
</evidence>
<name>A0A160NXP1_STRLU</name>
<dbReference type="InterPro" id="IPR011335">
    <property type="entry name" value="Restrct_endonuc-II-like"/>
</dbReference>
<dbReference type="Pfam" id="PF05685">
    <property type="entry name" value="Uma2"/>
    <property type="match status" value="1"/>
</dbReference>
<evidence type="ECO:0000259" key="1">
    <source>
        <dbReference type="Pfam" id="PF05685"/>
    </source>
</evidence>
<dbReference type="PANTHER" id="PTHR35400">
    <property type="entry name" value="SLR1083 PROTEIN"/>
    <property type="match status" value="1"/>
</dbReference>
<accession>A0A160NXP1</accession>
<reference evidence="2 3" key="1">
    <citation type="journal article" date="2016" name="Genome Announc.">
        <title>Complete Genome Sequence of Thiostrepton-Producing Streptomyces laurentii ATCC 31255.</title>
        <authorList>
            <person name="Doi K."/>
            <person name="Fujino Y."/>
            <person name="Nagayoshi Y."/>
            <person name="Ohshima T."/>
            <person name="Ogata S."/>
        </authorList>
    </citation>
    <scope>NUCLEOTIDE SEQUENCE [LARGE SCALE GENOMIC DNA]</scope>
    <source>
        <strain evidence="2 3">ATCC 31255</strain>
    </source>
</reference>
<gene>
    <name evidence="2" type="ORF">SLA_1887</name>
</gene>
<evidence type="ECO:0000313" key="2">
    <source>
        <dbReference type="EMBL" id="BAU82825.1"/>
    </source>
</evidence>
<organism evidence="2 3">
    <name type="scientific">Streptomyces laurentii</name>
    <dbReference type="NCBI Taxonomy" id="39478"/>
    <lineage>
        <taxon>Bacteria</taxon>
        <taxon>Bacillati</taxon>
        <taxon>Actinomycetota</taxon>
        <taxon>Actinomycetes</taxon>
        <taxon>Kitasatosporales</taxon>
        <taxon>Streptomycetaceae</taxon>
        <taxon>Streptomyces</taxon>
    </lineage>
</organism>
<protein>
    <submittedName>
        <fullName evidence="2">Uma2 domain containing protein</fullName>
    </submittedName>
</protein>
<dbReference type="EMBL" id="AP017424">
    <property type="protein sequence ID" value="BAU82825.1"/>
    <property type="molecule type" value="Genomic_DNA"/>
</dbReference>
<feature type="domain" description="Putative restriction endonuclease" evidence="1">
    <location>
        <begin position="23"/>
        <end position="192"/>
    </location>
</feature>
<dbReference type="PANTHER" id="PTHR35400:SF3">
    <property type="entry name" value="SLL1072 PROTEIN"/>
    <property type="match status" value="1"/>
</dbReference>
<dbReference type="AlphaFoldDB" id="A0A160NXP1"/>
<keyword evidence="3" id="KW-1185">Reference proteome</keyword>
<dbReference type="CDD" id="cd06260">
    <property type="entry name" value="DUF820-like"/>
    <property type="match status" value="1"/>
</dbReference>
<proteinExistence type="predicted"/>
<dbReference type="Gene3D" id="3.90.1570.10">
    <property type="entry name" value="tt1808, chain A"/>
    <property type="match status" value="1"/>
</dbReference>
<dbReference type="Proteomes" id="UP000217676">
    <property type="component" value="Chromosome"/>
</dbReference>
<dbReference type="SUPFAM" id="SSF52980">
    <property type="entry name" value="Restriction endonuclease-like"/>
    <property type="match status" value="1"/>
</dbReference>
<dbReference type="InterPro" id="IPR012296">
    <property type="entry name" value="Nuclease_put_TT1808"/>
</dbReference>
<dbReference type="KEGG" id="slau:SLA_1887"/>
<dbReference type="InterPro" id="IPR008538">
    <property type="entry name" value="Uma2"/>
</dbReference>